<protein>
    <submittedName>
        <fullName evidence="2">Uncharacterized protein</fullName>
    </submittedName>
</protein>
<sequence>MGWAKATIEIRPAHIGTGIKVSLKRVRSASAKMAVTITGEAKKRTEFSAGDKIEVMIGEGAHHGLIRLRKNNSTGQATVVERGSPHGGKYQTIALGHQPAFVDRSEPAQWCQWEKVEDGWFEIVLPKWADETGPGRSRPVPPPAPAKPVERARRSVTSDLMGDPPPGRREMLDKIGEVKP</sequence>
<feature type="region of interest" description="Disordered" evidence="1">
    <location>
        <begin position="131"/>
        <end position="180"/>
    </location>
</feature>
<dbReference type="Proteomes" id="UP001430804">
    <property type="component" value="Unassembled WGS sequence"/>
</dbReference>
<dbReference type="EMBL" id="JAHWQX010000002">
    <property type="protein sequence ID" value="MBW3096834.1"/>
    <property type="molecule type" value="Genomic_DNA"/>
</dbReference>
<keyword evidence="3" id="KW-1185">Reference proteome</keyword>
<name>A0ABS6WLJ9_9HYPH</name>
<evidence type="ECO:0000256" key="1">
    <source>
        <dbReference type="SAM" id="MobiDB-lite"/>
    </source>
</evidence>
<evidence type="ECO:0000313" key="3">
    <source>
        <dbReference type="Proteomes" id="UP001430804"/>
    </source>
</evidence>
<dbReference type="RefSeq" id="WP_219200802.1">
    <property type="nucleotide sequence ID" value="NZ_JAHWQX010000002.1"/>
</dbReference>
<reference evidence="2" key="1">
    <citation type="submission" date="2021-07" db="EMBL/GenBank/DDBJ databases">
        <title>Pseudohoeflea marina sp. nov. a polyhydroxyalcanoate-producing bacterium.</title>
        <authorList>
            <person name="Zheng W."/>
            <person name="Yu S."/>
            <person name="Huang Y."/>
        </authorList>
    </citation>
    <scope>NUCLEOTIDE SEQUENCE</scope>
    <source>
        <strain evidence="2">DP4N28-3</strain>
    </source>
</reference>
<proteinExistence type="predicted"/>
<gene>
    <name evidence="2" type="ORF">KY465_06040</name>
</gene>
<organism evidence="2 3">
    <name type="scientific">Pseudohoeflea coraliihabitans</name>
    <dbReference type="NCBI Taxonomy" id="2860393"/>
    <lineage>
        <taxon>Bacteria</taxon>
        <taxon>Pseudomonadati</taxon>
        <taxon>Pseudomonadota</taxon>
        <taxon>Alphaproteobacteria</taxon>
        <taxon>Hyphomicrobiales</taxon>
        <taxon>Rhizobiaceae</taxon>
        <taxon>Pseudohoeflea</taxon>
    </lineage>
</organism>
<evidence type="ECO:0000313" key="2">
    <source>
        <dbReference type="EMBL" id="MBW3096834.1"/>
    </source>
</evidence>
<accession>A0ABS6WLJ9</accession>
<feature type="compositionally biased region" description="Basic and acidic residues" evidence="1">
    <location>
        <begin position="166"/>
        <end position="180"/>
    </location>
</feature>
<comment type="caution">
    <text evidence="2">The sequence shown here is derived from an EMBL/GenBank/DDBJ whole genome shotgun (WGS) entry which is preliminary data.</text>
</comment>